<sequence>MSPVVKCASVHWAIISDALSLSSDKLCWYSVAFMSVRIGSRCKLVNMAIGIMGAIRDARVMAWHPTYPGRFLVTCPDRRSTLKDKLVPPVINRLLDFADLYKTKNLVTLTVDGKSKLHIMKKGKKTDTNTKDPLYLVVYRKVSQRMAIIKRLYTKQLLLPLQAKGHPHALCKTWHRSQQGKEENPVGETHTQDDAHGGAMRHPNSKSETKRYYSYLLRGG</sequence>
<evidence type="ECO:0000313" key="3">
    <source>
        <dbReference type="WBParaSite" id="PgR072X_g041_t01"/>
    </source>
</evidence>
<feature type="region of interest" description="Disordered" evidence="1">
    <location>
        <begin position="177"/>
        <end position="210"/>
    </location>
</feature>
<dbReference type="Proteomes" id="UP000887569">
    <property type="component" value="Unplaced"/>
</dbReference>
<organism evidence="2 3">
    <name type="scientific">Parascaris univalens</name>
    <name type="common">Nematode worm</name>
    <dbReference type="NCBI Taxonomy" id="6257"/>
    <lineage>
        <taxon>Eukaryota</taxon>
        <taxon>Metazoa</taxon>
        <taxon>Ecdysozoa</taxon>
        <taxon>Nematoda</taxon>
        <taxon>Chromadorea</taxon>
        <taxon>Rhabditida</taxon>
        <taxon>Spirurina</taxon>
        <taxon>Ascaridomorpha</taxon>
        <taxon>Ascaridoidea</taxon>
        <taxon>Ascarididae</taxon>
        <taxon>Parascaris</taxon>
    </lineage>
</organism>
<keyword evidence="2" id="KW-1185">Reference proteome</keyword>
<proteinExistence type="predicted"/>
<reference evidence="3" key="1">
    <citation type="submission" date="2022-11" db="UniProtKB">
        <authorList>
            <consortium name="WormBaseParasite"/>
        </authorList>
    </citation>
    <scope>IDENTIFICATION</scope>
</reference>
<protein>
    <submittedName>
        <fullName evidence="3">Uncharacterized protein</fullName>
    </submittedName>
</protein>
<dbReference type="AlphaFoldDB" id="A0A915C0K4"/>
<dbReference type="WBParaSite" id="PgR072X_g041_t01">
    <property type="protein sequence ID" value="PgR072X_g041_t01"/>
    <property type="gene ID" value="PgR072X_g041"/>
</dbReference>
<feature type="compositionally biased region" description="Basic and acidic residues" evidence="1">
    <location>
        <begin position="179"/>
        <end position="196"/>
    </location>
</feature>
<evidence type="ECO:0000313" key="2">
    <source>
        <dbReference type="Proteomes" id="UP000887569"/>
    </source>
</evidence>
<accession>A0A915C0K4</accession>
<name>A0A915C0K4_PARUN</name>
<evidence type="ECO:0000256" key="1">
    <source>
        <dbReference type="SAM" id="MobiDB-lite"/>
    </source>
</evidence>